<dbReference type="AlphaFoldDB" id="A0A5J9SFS5"/>
<organism evidence="3 4">
    <name type="scientific">Eragrostis curvula</name>
    <name type="common">weeping love grass</name>
    <dbReference type="NCBI Taxonomy" id="38414"/>
    <lineage>
        <taxon>Eukaryota</taxon>
        <taxon>Viridiplantae</taxon>
        <taxon>Streptophyta</taxon>
        <taxon>Embryophyta</taxon>
        <taxon>Tracheophyta</taxon>
        <taxon>Spermatophyta</taxon>
        <taxon>Magnoliopsida</taxon>
        <taxon>Liliopsida</taxon>
        <taxon>Poales</taxon>
        <taxon>Poaceae</taxon>
        <taxon>PACMAD clade</taxon>
        <taxon>Chloridoideae</taxon>
        <taxon>Eragrostideae</taxon>
        <taxon>Eragrostidinae</taxon>
        <taxon>Eragrostis</taxon>
    </lineage>
</organism>
<dbReference type="Pfam" id="PF20241">
    <property type="entry name" value="DUF6598"/>
    <property type="match status" value="1"/>
</dbReference>
<sequence length="319" mass="35796">MGKVWDWNMYGTKLKKFDGWALHTANNDGDRRKDDATALPADRGDGPEDHDGHQNDRSAASEDSDDEPWGRRLVQLLAIRANFPIHAIHGHDWCQNMSIYFQREGEVQEEGMVDLVPTGPASALMSQGDLALRVFCYTTSDEGSSMVGSPIIGHWDVSWDDKISEYTQTICAGHGRKLEVTYLVIPRAVETDAEVWLKLKDVVGSSSRAVYGKIKASSTSYGNKWVHLFSRERGRSLSFLSGSASILPLSPSVIALPYSQQLELHIEVDLTLITTCDSQEEEVKNLKFSLEFTREIRSQEREVDGDQVQVNIIYDPYEV</sequence>
<comment type="caution">
    <text evidence="3">The sequence shown here is derived from an EMBL/GenBank/DDBJ whole genome shotgun (WGS) entry which is preliminary data.</text>
</comment>
<feature type="compositionally biased region" description="Basic and acidic residues" evidence="1">
    <location>
        <begin position="28"/>
        <end position="60"/>
    </location>
</feature>
<dbReference type="Gramene" id="TVT98124">
    <property type="protein sequence ID" value="TVT98124"/>
    <property type="gene ID" value="EJB05_56590"/>
</dbReference>
<evidence type="ECO:0000259" key="2">
    <source>
        <dbReference type="Pfam" id="PF20241"/>
    </source>
</evidence>
<gene>
    <name evidence="3" type="ORF">EJB05_56590</name>
</gene>
<dbReference type="OrthoDB" id="670781at2759"/>
<name>A0A5J9SFS5_9POAL</name>
<evidence type="ECO:0000256" key="1">
    <source>
        <dbReference type="SAM" id="MobiDB-lite"/>
    </source>
</evidence>
<evidence type="ECO:0000313" key="4">
    <source>
        <dbReference type="Proteomes" id="UP000324897"/>
    </source>
</evidence>
<feature type="region of interest" description="Disordered" evidence="1">
    <location>
        <begin position="24"/>
        <end position="67"/>
    </location>
</feature>
<proteinExistence type="predicted"/>
<protein>
    <recommendedName>
        <fullName evidence="2">DUF6598 domain-containing protein</fullName>
    </recommendedName>
</protein>
<keyword evidence="4" id="KW-1185">Reference proteome</keyword>
<accession>A0A5J9SFS5</accession>
<dbReference type="Proteomes" id="UP000324897">
    <property type="component" value="Unassembled WGS sequence"/>
</dbReference>
<reference evidence="3 4" key="1">
    <citation type="journal article" date="2019" name="Sci. Rep.">
        <title>A high-quality genome of Eragrostis curvula grass provides insights into Poaceae evolution and supports new strategies to enhance forage quality.</title>
        <authorList>
            <person name="Carballo J."/>
            <person name="Santos B.A.C.M."/>
            <person name="Zappacosta D."/>
            <person name="Garbus I."/>
            <person name="Selva J.P."/>
            <person name="Gallo C.A."/>
            <person name="Diaz A."/>
            <person name="Albertini E."/>
            <person name="Caccamo M."/>
            <person name="Echenique V."/>
        </authorList>
    </citation>
    <scope>NUCLEOTIDE SEQUENCE [LARGE SCALE GENOMIC DNA]</scope>
    <source>
        <strain evidence="4">cv. Victoria</strain>
        <tissue evidence="3">Leaf</tissue>
    </source>
</reference>
<dbReference type="EMBL" id="RWGY01000895">
    <property type="protein sequence ID" value="TVT98124.1"/>
    <property type="molecule type" value="Genomic_DNA"/>
</dbReference>
<dbReference type="InterPro" id="IPR046533">
    <property type="entry name" value="DUF6598"/>
</dbReference>
<feature type="domain" description="DUF6598" evidence="2">
    <location>
        <begin position="155"/>
        <end position="310"/>
    </location>
</feature>
<evidence type="ECO:0000313" key="3">
    <source>
        <dbReference type="EMBL" id="TVT98124.1"/>
    </source>
</evidence>